<proteinExistence type="predicted"/>
<sequence length="59" mass="6979">MKTVVYTLFRKDSSIRTIRSVARVLRGITEQSEGEQLIIDQNEQRQRYALIASYERITF</sequence>
<protein>
    <submittedName>
        <fullName evidence="1">Uncharacterized protein</fullName>
    </submittedName>
</protein>
<gene>
    <name evidence="1" type="ORF">BLA29_011436</name>
</gene>
<dbReference type="EMBL" id="MUJZ01018970">
    <property type="protein sequence ID" value="OTF80301.1"/>
    <property type="molecule type" value="Genomic_DNA"/>
</dbReference>
<dbReference type="Proteomes" id="UP000194236">
    <property type="component" value="Unassembled WGS sequence"/>
</dbReference>
<accession>A0A1Y3BHA5</accession>
<name>A0A1Y3BHA5_EURMA</name>
<evidence type="ECO:0000313" key="1">
    <source>
        <dbReference type="EMBL" id="OTF80301.1"/>
    </source>
</evidence>
<evidence type="ECO:0000313" key="2">
    <source>
        <dbReference type="Proteomes" id="UP000194236"/>
    </source>
</evidence>
<reference evidence="1 2" key="1">
    <citation type="submission" date="2017-03" db="EMBL/GenBank/DDBJ databases">
        <title>Genome Survey of Euroglyphus maynei.</title>
        <authorList>
            <person name="Arlian L.G."/>
            <person name="Morgan M.S."/>
            <person name="Rider S.D."/>
        </authorList>
    </citation>
    <scope>NUCLEOTIDE SEQUENCE [LARGE SCALE GENOMIC DNA]</scope>
    <source>
        <strain evidence="1">Arlian Lab</strain>
        <tissue evidence="1">Whole body</tissue>
    </source>
</reference>
<feature type="non-terminal residue" evidence="1">
    <location>
        <position position="59"/>
    </location>
</feature>
<keyword evidence="2" id="KW-1185">Reference proteome</keyword>
<comment type="caution">
    <text evidence="1">The sequence shown here is derived from an EMBL/GenBank/DDBJ whole genome shotgun (WGS) entry which is preliminary data.</text>
</comment>
<organism evidence="1 2">
    <name type="scientific">Euroglyphus maynei</name>
    <name type="common">Mayne's house dust mite</name>
    <dbReference type="NCBI Taxonomy" id="6958"/>
    <lineage>
        <taxon>Eukaryota</taxon>
        <taxon>Metazoa</taxon>
        <taxon>Ecdysozoa</taxon>
        <taxon>Arthropoda</taxon>
        <taxon>Chelicerata</taxon>
        <taxon>Arachnida</taxon>
        <taxon>Acari</taxon>
        <taxon>Acariformes</taxon>
        <taxon>Sarcoptiformes</taxon>
        <taxon>Astigmata</taxon>
        <taxon>Psoroptidia</taxon>
        <taxon>Analgoidea</taxon>
        <taxon>Pyroglyphidae</taxon>
        <taxon>Pyroglyphinae</taxon>
        <taxon>Euroglyphus</taxon>
    </lineage>
</organism>
<dbReference type="AlphaFoldDB" id="A0A1Y3BHA5"/>